<dbReference type="Gene3D" id="3.20.20.10">
    <property type="entry name" value="Alanine racemase"/>
    <property type="match status" value="1"/>
</dbReference>
<organism evidence="3">
    <name type="scientific">hydrothermal vent metagenome</name>
    <dbReference type="NCBI Taxonomy" id="652676"/>
    <lineage>
        <taxon>unclassified sequences</taxon>
        <taxon>metagenomes</taxon>
        <taxon>ecological metagenomes</taxon>
    </lineage>
</organism>
<dbReference type="SUPFAM" id="SSF51419">
    <property type="entry name" value="PLP-binding barrel"/>
    <property type="match status" value="1"/>
</dbReference>
<dbReference type="InterPro" id="IPR001608">
    <property type="entry name" value="Ala_racemase_N"/>
</dbReference>
<dbReference type="InterPro" id="IPR029066">
    <property type="entry name" value="PLP-binding_barrel"/>
</dbReference>
<protein>
    <submittedName>
        <fullName evidence="3">UPF0001 protein YggS</fullName>
    </submittedName>
</protein>
<dbReference type="GO" id="GO:0030170">
    <property type="term" value="F:pyridoxal phosphate binding"/>
    <property type="evidence" value="ECO:0007669"/>
    <property type="project" value="InterPro"/>
</dbReference>
<dbReference type="PANTHER" id="PTHR10146">
    <property type="entry name" value="PROLINE SYNTHETASE CO-TRANSCRIBED BACTERIAL HOMOLOG PROTEIN"/>
    <property type="match status" value="1"/>
</dbReference>
<gene>
    <name evidence="3" type="ORF">MNBD_BACTEROID07-956</name>
</gene>
<dbReference type="FunFam" id="3.20.20.10:FF:000018">
    <property type="entry name" value="Pyridoxal phosphate homeostasis protein"/>
    <property type="match status" value="1"/>
</dbReference>
<dbReference type="Pfam" id="PF01168">
    <property type="entry name" value="Ala_racemase_N"/>
    <property type="match status" value="1"/>
</dbReference>
<evidence type="ECO:0000256" key="1">
    <source>
        <dbReference type="ARBA" id="ARBA00022898"/>
    </source>
</evidence>
<dbReference type="InterPro" id="IPR011078">
    <property type="entry name" value="PyrdxlP_homeostasis"/>
</dbReference>
<sequence length="221" mass="25370">MGVQTNLKQILKDIPPYVRLVAVSKTKPVEMIQSAYEAGQRDFGENKAQDMAAKFPQLPQDIRWHFIGHLQTNKVKYIAPFVSLIHAADSLKILKEINKQAIKNNRVINCLLEFHIAKEESKFGLTMETAESILRSDEYRKLQNIHLCGVMGMATYTTDTEQIREEFRHLKDIFNQMKEKHFKKSDHFKEISMGMSGDYPIAIEEGATLVRVGSKIFGVRE</sequence>
<evidence type="ECO:0000313" key="3">
    <source>
        <dbReference type="EMBL" id="VAW30524.1"/>
    </source>
</evidence>
<dbReference type="EMBL" id="UOET01000529">
    <property type="protein sequence ID" value="VAW30524.1"/>
    <property type="molecule type" value="Genomic_DNA"/>
</dbReference>
<keyword evidence="1" id="KW-0663">Pyridoxal phosphate</keyword>
<dbReference type="HAMAP" id="MF_02087">
    <property type="entry name" value="PLP_homeostasis"/>
    <property type="match status" value="1"/>
</dbReference>
<feature type="domain" description="Alanine racemase N-terminal" evidence="2">
    <location>
        <begin position="4"/>
        <end position="220"/>
    </location>
</feature>
<name>A0A3B0VFG6_9ZZZZ</name>
<dbReference type="AlphaFoldDB" id="A0A3B0VFG6"/>
<dbReference type="PANTHER" id="PTHR10146:SF14">
    <property type="entry name" value="PYRIDOXAL PHOSPHATE HOMEOSTASIS PROTEIN"/>
    <property type="match status" value="1"/>
</dbReference>
<evidence type="ECO:0000259" key="2">
    <source>
        <dbReference type="Pfam" id="PF01168"/>
    </source>
</evidence>
<dbReference type="PIRSF" id="PIRSF004848">
    <property type="entry name" value="YBL036c_PLPDEIII"/>
    <property type="match status" value="1"/>
</dbReference>
<dbReference type="PROSITE" id="PS01211">
    <property type="entry name" value="UPF0001"/>
    <property type="match status" value="1"/>
</dbReference>
<dbReference type="NCBIfam" id="TIGR00044">
    <property type="entry name" value="YggS family pyridoxal phosphate-dependent enzyme"/>
    <property type="match status" value="1"/>
</dbReference>
<accession>A0A3B0VFG6</accession>
<reference evidence="3" key="1">
    <citation type="submission" date="2018-06" db="EMBL/GenBank/DDBJ databases">
        <authorList>
            <person name="Zhirakovskaya E."/>
        </authorList>
    </citation>
    <scope>NUCLEOTIDE SEQUENCE</scope>
</reference>
<dbReference type="CDD" id="cd00635">
    <property type="entry name" value="PLPDE_III_YBL036c_like"/>
    <property type="match status" value="1"/>
</dbReference>
<proteinExistence type="inferred from homology"/>